<dbReference type="EMBL" id="JACJUD010000007">
    <property type="protein sequence ID" value="MBB2497053.1"/>
    <property type="molecule type" value="Genomic_DNA"/>
</dbReference>
<proteinExistence type="predicted"/>
<evidence type="ECO:0000313" key="1">
    <source>
        <dbReference type="EMBL" id="MBB2497053.1"/>
    </source>
</evidence>
<name>A0A7W4LPR1_9GAMM</name>
<reference evidence="1 2" key="1">
    <citation type="submission" date="2020-08" db="EMBL/GenBank/DDBJ databases">
        <authorList>
            <person name="Kim C.M."/>
        </authorList>
    </citation>
    <scope>NUCLEOTIDE SEQUENCE [LARGE SCALE GENOMIC DNA]</scope>
    <source>
        <strain evidence="1 2">UL070</strain>
    </source>
</reference>
<sequence>MNTNAYSQPITRWKDSGTRDNDAASPYMLGAVEWEASYLLPQWLAGAELPGSPAASTQAQPSRLLRLWYALH</sequence>
<evidence type="ECO:0000313" key="2">
    <source>
        <dbReference type="Proteomes" id="UP000542720"/>
    </source>
</evidence>
<accession>A0A7W4LPR1</accession>
<organism evidence="1 2">
    <name type="scientific">Aquipseudomonas ullengensis</name>
    <dbReference type="NCBI Taxonomy" id="2759166"/>
    <lineage>
        <taxon>Bacteria</taxon>
        <taxon>Pseudomonadati</taxon>
        <taxon>Pseudomonadota</taxon>
        <taxon>Gammaproteobacteria</taxon>
        <taxon>Pseudomonadales</taxon>
        <taxon>Pseudomonadaceae</taxon>
        <taxon>Aquipseudomonas</taxon>
    </lineage>
</organism>
<dbReference type="Proteomes" id="UP000542720">
    <property type="component" value="Unassembled WGS sequence"/>
</dbReference>
<dbReference type="AlphaFoldDB" id="A0A7W4LPR1"/>
<dbReference type="RefSeq" id="WP_183090589.1">
    <property type="nucleotide sequence ID" value="NZ_JACJUD010000007.1"/>
</dbReference>
<gene>
    <name evidence="1" type="ORF">H3H51_18670</name>
</gene>
<keyword evidence="2" id="KW-1185">Reference proteome</keyword>
<protein>
    <submittedName>
        <fullName evidence="1">Uncharacterized protein</fullName>
    </submittedName>
</protein>
<comment type="caution">
    <text evidence="1">The sequence shown here is derived from an EMBL/GenBank/DDBJ whole genome shotgun (WGS) entry which is preliminary data.</text>
</comment>